<dbReference type="EMBL" id="VBUI01000024">
    <property type="protein sequence ID" value="TLF47639.1"/>
    <property type="molecule type" value="Genomic_DNA"/>
</dbReference>
<comment type="similarity">
    <text evidence="5">Belongs to the CsrA/RsmA family.</text>
</comment>
<dbReference type="Pfam" id="PF02599">
    <property type="entry name" value="CsrA"/>
    <property type="match status" value="1"/>
</dbReference>
<dbReference type="OrthoDB" id="9809061at2"/>
<keyword evidence="3 5" id="KW-0694">RNA-binding</keyword>
<dbReference type="InterPro" id="IPR036107">
    <property type="entry name" value="CsrA_sf"/>
</dbReference>
<gene>
    <name evidence="5 6" type="primary">csrA</name>
    <name evidence="6" type="ORF">FEI13_14775</name>
</gene>
<dbReference type="FunFam" id="2.60.40.4380:FF:000001">
    <property type="entry name" value="Translational regulator CsrA"/>
    <property type="match status" value="1"/>
</dbReference>
<accession>A0A5R8MDH7</accession>
<comment type="caution">
    <text evidence="6">The sequence shown here is derived from an EMBL/GenBank/DDBJ whole genome shotgun (WGS) entry which is preliminary data.</text>
</comment>
<keyword evidence="1 5" id="KW-0963">Cytoplasm</keyword>
<dbReference type="HAMAP" id="MF_00167">
    <property type="entry name" value="CsrA"/>
    <property type="match status" value="1"/>
</dbReference>
<dbReference type="PANTHER" id="PTHR34984:SF1">
    <property type="entry name" value="CARBON STORAGE REGULATOR"/>
    <property type="match status" value="1"/>
</dbReference>
<dbReference type="NCBIfam" id="NF002469">
    <property type="entry name" value="PRK01712.1"/>
    <property type="match status" value="1"/>
</dbReference>
<dbReference type="SUPFAM" id="SSF117130">
    <property type="entry name" value="CsrA-like"/>
    <property type="match status" value="1"/>
</dbReference>
<evidence type="ECO:0000256" key="5">
    <source>
        <dbReference type="HAMAP-Rule" id="MF_00167"/>
    </source>
</evidence>
<evidence type="ECO:0000313" key="6">
    <source>
        <dbReference type="EMBL" id="TLF47639.1"/>
    </source>
</evidence>
<dbReference type="Gene3D" id="2.60.40.4380">
    <property type="entry name" value="Translational regulator CsrA"/>
    <property type="match status" value="1"/>
</dbReference>
<dbReference type="InterPro" id="IPR003751">
    <property type="entry name" value="CsrA"/>
</dbReference>
<keyword evidence="2 5" id="KW-0810">Translation regulation</keyword>
<dbReference type="GO" id="GO:0006402">
    <property type="term" value="P:mRNA catabolic process"/>
    <property type="evidence" value="ECO:0007669"/>
    <property type="project" value="InterPro"/>
</dbReference>
<organism evidence="6 7">
    <name type="scientific">Halomonas urmiana</name>
    <dbReference type="NCBI Taxonomy" id="490901"/>
    <lineage>
        <taxon>Bacteria</taxon>
        <taxon>Pseudomonadati</taxon>
        <taxon>Pseudomonadota</taxon>
        <taxon>Gammaproteobacteria</taxon>
        <taxon>Oceanospirillales</taxon>
        <taxon>Halomonadaceae</taxon>
        <taxon>Halomonas</taxon>
    </lineage>
</organism>
<dbReference type="GO" id="GO:0045947">
    <property type="term" value="P:negative regulation of translational initiation"/>
    <property type="evidence" value="ECO:0007669"/>
    <property type="project" value="UniProtKB-UniRule"/>
</dbReference>
<comment type="function">
    <text evidence="5">A key translational regulator that binds mRNA to regulate translation initiation and/or mRNA stability. Mediates global changes in gene expression, shifting from rapid growth to stress survival by linking envelope stress, the stringent response and the catabolite repression systems. Usually binds in the 5'-UTR; binding at or near the Shine-Dalgarno sequence prevents ribosome-binding, repressing translation, binding elsewhere in the 5'-UTR can activate translation and/or stabilize the mRNA. Its function is antagonized by small RNA(s).</text>
</comment>
<dbReference type="RefSeq" id="WP_138182289.1">
    <property type="nucleotide sequence ID" value="NZ_VBUI01000024.1"/>
</dbReference>
<name>A0A5R8MDH7_9GAMM</name>
<dbReference type="GO" id="GO:0048027">
    <property type="term" value="F:mRNA 5'-UTR binding"/>
    <property type="evidence" value="ECO:0007669"/>
    <property type="project" value="UniProtKB-UniRule"/>
</dbReference>
<keyword evidence="7" id="KW-1185">Reference proteome</keyword>
<reference evidence="6 7" key="1">
    <citation type="journal article" date="2007" name="Int. J. Syst. Evol. Microbiol.">
        <title>Halomonas saccharevitans sp. nov., Halomonas arcis sp. nov. and Halomonas subterranea sp. nov., halophilic bacteria isolated from hypersaline environments of China.</title>
        <authorList>
            <person name="Xu X.W."/>
            <person name="Wu Y.H."/>
            <person name="Zhou Z."/>
            <person name="Wang C.S."/>
            <person name="Zhou Y.G."/>
            <person name="Zhang H.B."/>
            <person name="Wang Y."/>
            <person name="Wu M."/>
        </authorList>
    </citation>
    <scope>NUCLEOTIDE SEQUENCE [LARGE SCALE GENOMIC DNA]</scope>
    <source>
        <strain evidence="6 7">TBZ3</strain>
    </source>
</reference>
<proteinExistence type="inferred from homology"/>
<keyword evidence="4 5" id="KW-0010">Activator</keyword>
<dbReference type="GO" id="GO:0006109">
    <property type="term" value="P:regulation of carbohydrate metabolic process"/>
    <property type="evidence" value="ECO:0007669"/>
    <property type="project" value="UniProtKB-UniRule"/>
</dbReference>
<dbReference type="GO" id="GO:0045948">
    <property type="term" value="P:positive regulation of translational initiation"/>
    <property type="evidence" value="ECO:0007669"/>
    <property type="project" value="UniProtKB-UniRule"/>
</dbReference>
<comment type="subcellular location">
    <subcellularLocation>
        <location evidence="5">Cytoplasm</location>
    </subcellularLocation>
</comment>
<evidence type="ECO:0000256" key="4">
    <source>
        <dbReference type="ARBA" id="ARBA00023159"/>
    </source>
</evidence>
<keyword evidence="5" id="KW-0678">Repressor</keyword>
<dbReference type="GO" id="GO:0005829">
    <property type="term" value="C:cytosol"/>
    <property type="evidence" value="ECO:0007669"/>
    <property type="project" value="TreeGrafter"/>
</dbReference>
<dbReference type="Proteomes" id="UP000306973">
    <property type="component" value="Unassembled WGS sequence"/>
</dbReference>
<evidence type="ECO:0000256" key="3">
    <source>
        <dbReference type="ARBA" id="ARBA00022884"/>
    </source>
</evidence>
<evidence type="ECO:0000313" key="7">
    <source>
        <dbReference type="Proteomes" id="UP000306973"/>
    </source>
</evidence>
<dbReference type="AlphaFoldDB" id="A0A5R8MDH7"/>
<dbReference type="PANTHER" id="PTHR34984">
    <property type="entry name" value="CARBON STORAGE REGULATOR"/>
    <property type="match status" value="1"/>
</dbReference>
<dbReference type="NCBIfam" id="TIGR00202">
    <property type="entry name" value="csrA"/>
    <property type="match status" value="1"/>
</dbReference>
<protein>
    <recommendedName>
        <fullName evidence="5">Translational regulator CsrA</fullName>
    </recommendedName>
    <alternativeName>
        <fullName evidence="5">Carbon storage regulator</fullName>
    </alternativeName>
</protein>
<evidence type="ECO:0000256" key="1">
    <source>
        <dbReference type="ARBA" id="ARBA00022490"/>
    </source>
</evidence>
<evidence type="ECO:0000256" key="2">
    <source>
        <dbReference type="ARBA" id="ARBA00022845"/>
    </source>
</evidence>
<comment type="subunit">
    <text evidence="5">Homodimer; the beta-strands of each monomer intercalate to form a hydrophobic core, while the alpha-helices form wings that extend away from the core.</text>
</comment>
<sequence>MLILTRRVGETLMIGDDVTVTVLGVKGNQVRIGVNAPKDVAVHREEIYQRIQREKSEPDVENDD</sequence>